<dbReference type="Proteomes" id="UP000195514">
    <property type="component" value="Chromosome I"/>
</dbReference>
<gene>
    <name evidence="4 5" type="primary">rpsF</name>
    <name evidence="5" type="ORF">CFX1CAM_1424</name>
</gene>
<dbReference type="GO" id="GO:0005840">
    <property type="term" value="C:ribosome"/>
    <property type="evidence" value="ECO:0007669"/>
    <property type="project" value="UniProtKB-KW"/>
</dbReference>
<comment type="similarity">
    <text evidence="1 4">Belongs to the bacterial ribosomal protein bS6 family.</text>
</comment>
<proteinExistence type="inferred from homology"/>
<dbReference type="PANTHER" id="PTHR21011:SF1">
    <property type="entry name" value="SMALL RIBOSOMAL SUBUNIT PROTEIN BS6M"/>
    <property type="match status" value="1"/>
</dbReference>
<evidence type="ECO:0000256" key="2">
    <source>
        <dbReference type="ARBA" id="ARBA00035104"/>
    </source>
</evidence>
<dbReference type="GO" id="GO:0003735">
    <property type="term" value="F:structural constituent of ribosome"/>
    <property type="evidence" value="ECO:0007669"/>
    <property type="project" value="InterPro"/>
</dbReference>
<organism evidence="5 6">
    <name type="scientific">Candidatus Brevifilum fermentans</name>
    <dbReference type="NCBI Taxonomy" id="1986204"/>
    <lineage>
        <taxon>Bacteria</taxon>
        <taxon>Bacillati</taxon>
        <taxon>Chloroflexota</taxon>
        <taxon>Anaerolineae</taxon>
        <taxon>Anaerolineales</taxon>
        <taxon>Anaerolineaceae</taxon>
        <taxon>Candidatus Brevifilum</taxon>
    </lineage>
</organism>
<dbReference type="EMBL" id="LT859958">
    <property type="protein sequence ID" value="SMX54489.1"/>
    <property type="molecule type" value="Genomic_DNA"/>
</dbReference>
<dbReference type="GO" id="GO:1990904">
    <property type="term" value="C:ribonucleoprotein complex"/>
    <property type="evidence" value="ECO:0007669"/>
    <property type="project" value="UniProtKB-KW"/>
</dbReference>
<keyword evidence="4" id="KW-0694">RNA-binding</keyword>
<dbReference type="Pfam" id="PF01250">
    <property type="entry name" value="Ribosomal_S6"/>
    <property type="match status" value="1"/>
</dbReference>
<keyword evidence="6" id="KW-1185">Reference proteome</keyword>
<protein>
    <recommendedName>
        <fullName evidence="3 4">Small ribosomal subunit protein bS6</fullName>
    </recommendedName>
</protein>
<keyword evidence="4 5" id="KW-0689">Ribosomal protein</keyword>
<dbReference type="NCBIfam" id="TIGR00166">
    <property type="entry name" value="S6"/>
    <property type="match status" value="1"/>
</dbReference>
<dbReference type="GO" id="GO:0005737">
    <property type="term" value="C:cytoplasm"/>
    <property type="evidence" value="ECO:0007669"/>
    <property type="project" value="UniProtKB-ARBA"/>
</dbReference>
<evidence type="ECO:0000256" key="1">
    <source>
        <dbReference type="ARBA" id="ARBA00009512"/>
    </source>
</evidence>
<dbReference type="HAMAP" id="MF_00360">
    <property type="entry name" value="Ribosomal_bS6"/>
    <property type="match status" value="1"/>
</dbReference>
<dbReference type="KEGG" id="abat:CFX1CAM_1424"/>
<evidence type="ECO:0000313" key="6">
    <source>
        <dbReference type="Proteomes" id="UP000195514"/>
    </source>
</evidence>
<dbReference type="GO" id="GO:0006412">
    <property type="term" value="P:translation"/>
    <property type="evidence" value="ECO:0007669"/>
    <property type="project" value="UniProtKB-UniRule"/>
</dbReference>
<evidence type="ECO:0000313" key="5">
    <source>
        <dbReference type="EMBL" id="SMX54489.1"/>
    </source>
</evidence>
<dbReference type="InterPro" id="IPR000529">
    <property type="entry name" value="Ribosomal_bS6"/>
</dbReference>
<comment type="function">
    <text evidence="2 4">Binds together with bS18 to 16S ribosomal RNA.</text>
</comment>
<sequence length="94" mass="11100">MRQYELILILQPDLDEETRSGVIERVNTMIIESGGEIIKTDIWGTRQLAYEIQDFREGFYIYMEVSLSPASSTDFSQNLRYIEPIIRYMLIKED</sequence>
<dbReference type="InterPro" id="IPR035980">
    <property type="entry name" value="Ribosomal_bS6_sf"/>
</dbReference>
<keyword evidence="4" id="KW-0699">rRNA-binding</keyword>
<dbReference type="Gene3D" id="3.30.70.60">
    <property type="match status" value="1"/>
</dbReference>
<evidence type="ECO:0000256" key="3">
    <source>
        <dbReference type="ARBA" id="ARBA00035294"/>
    </source>
</evidence>
<dbReference type="InterPro" id="IPR014717">
    <property type="entry name" value="Transl_elong_EF1B/ribsomal_bS6"/>
</dbReference>
<dbReference type="InterPro" id="IPR020814">
    <property type="entry name" value="Ribosomal_S6_plastid/chlpt"/>
</dbReference>
<name>A0A1Y6K7B7_9CHLR</name>
<dbReference type="GO" id="GO:0070181">
    <property type="term" value="F:small ribosomal subunit rRNA binding"/>
    <property type="evidence" value="ECO:0007669"/>
    <property type="project" value="TreeGrafter"/>
</dbReference>
<evidence type="ECO:0000256" key="4">
    <source>
        <dbReference type="HAMAP-Rule" id="MF_00360"/>
    </source>
</evidence>
<dbReference type="AlphaFoldDB" id="A0A1Y6K7B7"/>
<dbReference type="SUPFAM" id="SSF54995">
    <property type="entry name" value="Ribosomal protein S6"/>
    <property type="match status" value="1"/>
</dbReference>
<dbReference type="PANTHER" id="PTHR21011">
    <property type="entry name" value="MITOCHONDRIAL 28S RIBOSOMAL PROTEIN S6"/>
    <property type="match status" value="1"/>
</dbReference>
<dbReference type="CDD" id="cd00473">
    <property type="entry name" value="bS6"/>
    <property type="match status" value="1"/>
</dbReference>
<reference evidence="6" key="1">
    <citation type="submission" date="2017-05" db="EMBL/GenBank/DDBJ databases">
        <authorList>
            <person name="Kirkegaard R."/>
            <person name="Mcilroy J S."/>
        </authorList>
    </citation>
    <scope>NUCLEOTIDE SEQUENCE [LARGE SCALE GENOMIC DNA]</scope>
</reference>
<dbReference type="RefSeq" id="WP_157891773.1">
    <property type="nucleotide sequence ID" value="NZ_LT859958.1"/>
</dbReference>
<keyword evidence="4" id="KW-0687">Ribonucleoprotein</keyword>
<dbReference type="OrthoDB" id="9812702at2"/>
<accession>A0A1Y6K7B7</accession>